<evidence type="ECO:0000256" key="1">
    <source>
        <dbReference type="ARBA" id="ARBA00023015"/>
    </source>
</evidence>
<keyword evidence="1" id="KW-0805">Transcription regulation</keyword>
<name>A0A2Z4JCL9_9ACTN</name>
<dbReference type="Pfam" id="PF00440">
    <property type="entry name" value="TetR_N"/>
    <property type="match status" value="1"/>
</dbReference>
<dbReference type="EMBL" id="CP030073">
    <property type="protein sequence ID" value="AWW42468.1"/>
    <property type="molecule type" value="Genomic_DNA"/>
</dbReference>
<feature type="DNA-binding region" description="H-T-H motif" evidence="4">
    <location>
        <begin position="15"/>
        <end position="34"/>
    </location>
</feature>
<feature type="domain" description="HTH tetR-type" evidence="5">
    <location>
        <begin position="1"/>
        <end position="52"/>
    </location>
</feature>
<evidence type="ECO:0000313" key="6">
    <source>
        <dbReference type="EMBL" id="AWW42468.1"/>
    </source>
</evidence>
<evidence type="ECO:0000256" key="2">
    <source>
        <dbReference type="ARBA" id="ARBA00023125"/>
    </source>
</evidence>
<dbReference type="SUPFAM" id="SSF46689">
    <property type="entry name" value="Homeodomain-like"/>
    <property type="match status" value="1"/>
</dbReference>
<keyword evidence="2 4" id="KW-0238">DNA-binding</keyword>
<accession>A0A2Z4JCL9</accession>
<evidence type="ECO:0000313" key="7">
    <source>
        <dbReference type="Proteomes" id="UP000249616"/>
    </source>
</evidence>
<dbReference type="InterPro" id="IPR036271">
    <property type="entry name" value="Tet_transcr_reg_TetR-rel_C_sf"/>
</dbReference>
<dbReference type="InterPro" id="IPR001647">
    <property type="entry name" value="HTH_TetR"/>
</dbReference>
<dbReference type="SUPFAM" id="SSF48498">
    <property type="entry name" value="Tetracyclin repressor-like, C-terminal domain"/>
    <property type="match status" value="1"/>
</dbReference>
<evidence type="ECO:0000256" key="4">
    <source>
        <dbReference type="PROSITE-ProRule" id="PRU00335"/>
    </source>
</evidence>
<keyword evidence="7" id="KW-1185">Reference proteome</keyword>
<keyword evidence="3" id="KW-0804">Transcription</keyword>
<evidence type="ECO:0000259" key="5">
    <source>
        <dbReference type="PROSITE" id="PS50977"/>
    </source>
</evidence>
<dbReference type="InterPro" id="IPR009057">
    <property type="entry name" value="Homeodomain-like_sf"/>
</dbReference>
<dbReference type="InterPro" id="IPR050109">
    <property type="entry name" value="HTH-type_TetR-like_transc_reg"/>
</dbReference>
<organism evidence="6 7">
    <name type="scientific">Streptomyces cadmiisoli</name>
    <dbReference type="NCBI Taxonomy" id="2184053"/>
    <lineage>
        <taxon>Bacteria</taxon>
        <taxon>Bacillati</taxon>
        <taxon>Actinomycetota</taxon>
        <taxon>Actinomycetes</taxon>
        <taxon>Kitasatosporales</taxon>
        <taxon>Streptomycetaceae</taxon>
        <taxon>Streptomyces</taxon>
        <taxon>Streptomyces aurantiacus group</taxon>
    </lineage>
</organism>
<reference evidence="6 7" key="1">
    <citation type="journal article" date="2019" name="Int. J. Syst. Evol. Microbiol.">
        <title>Streptomyces cadmiisoli sp. nov., a novel actinomycete isolated from cadmium-contaminated soil.</title>
        <authorList>
            <person name="Li K."/>
            <person name="Tang X."/>
            <person name="Zhao J."/>
            <person name="Guo Y."/>
            <person name="Tang Y."/>
            <person name="Gao J."/>
        </authorList>
    </citation>
    <scope>NUCLEOTIDE SEQUENCE [LARGE SCALE GENOMIC DNA]</scope>
    <source>
        <strain evidence="6 7">ZFG47</strain>
    </source>
</reference>
<dbReference type="KEGG" id="scad:DN051_15165"/>
<dbReference type="Proteomes" id="UP000249616">
    <property type="component" value="Chromosome"/>
</dbReference>
<dbReference type="PROSITE" id="PS50977">
    <property type="entry name" value="HTH_TETR_2"/>
    <property type="match status" value="1"/>
</dbReference>
<evidence type="ECO:0000256" key="3">
    <source>
        <dbReference type="ARBA" id="ARBA00023163"/>
    </source>
</evidence>
<dbReference type="GO" id="GO:0000976">
    <property type="term" value="F:transcription cis-regulatory region binding"/>
    <property type="evidence" value="ECO:0007669"/>
    <property type="project" value="TreeGrafter"/>
</dbReference>
<dbReference type="PANTHER" id="PTHR30055">
    <property type="entry name" value="HTH-TYPE TRANSCRIPTIONAL REGULATOR RUTR"/>
    <property type="match status" value="1"/>
</dbReference>
<gene>
    <name evidence="6" type="ORF">DN051_15165</name>
</gene>
<protein>
    <submittedName>
        <fullName evidence="6">TetR/AcrR family transcriptional regulator</fullName>
    </submittedName>
</protein>
<dbReference type="PANTHER" id="PTHR30055:SF234">
    <property type="entry name" value="HTH-TYPE TRANSCRIPTIONAL REGULATOR BETI"/>
    <property type="match status" value="1"/>
</dbReference>
<sequence length="186" mass="19767">MDAAASVLARDRRATLAEIARAADVGRSTLHRYFPDRDQLVRAATEDALELIDRAVHDAATDQGPPADAMRRLATALVDTGDRMIFAFGDTSLLAELESQGDDGDATERRVLDLIERGQADGTFDSGVGAQWIMQVLWALVYAGAESAQQGTLPRPGVTAHVIRTLEGGVLGRTDGTGQHATGQQG</sequence>
<dbReference type="GO" id="GO:0003700">
    <property type="term" value="F:DNA-binding transcription factor activity"/>
    <property type="evidence" value="ECO:0007669"/>
    <property type="project" value="TreeGrafter"/>
</dbReference>
<proteinExistence type="predicted"/>
<dbReference type="AlphaFoldDB" id="A0A2Z4JCL9"/>
<dbReference type="Gene3D" id="1.10.357.10">
    <property type="entry name" value="Tetracycline Repressor, domain 2"/>
    <property type="match status" value="1"/>
</dbReference>